<proteinExistence type="predicted"/>
<evidence type="ECO:0000313" key="2">
    <source>
        <dbReference type="Proteomes" id="UP001596405"/>
    </source>
</evidence>
<accession>A0ABW2DJN5</accession>
<gene>
    <name evidence="1" type="ORF">ACFQHR_10445</name>
</gene>
<keyword evidence="2" id="KW-1185">Reference proteome</keyword>
<protein>
    <submittedName>
        <fullName evidence="1">Uncharacterized protein</fullName>
    </submittedName>
</protein>
<sequence length="129" mass="14972">MGIWHSREKQLKLHQFTGMYEAMQYLDHFVQARERKGEEVHVIIEDARLVKGNRFFAHQNSSRKDQGVGSVKGASKEWQRFCEYLGLSFELKPPTNTKVTPEYFESLTGLKTKKTESHKRDAGMLVIGR</sequence>
<dbReference type="Proteomes" id="UP001596405">
    <property type="component" value="Unassembled WGS sequence"/>
</dbReference>
<dbReference type="EMBL" id="JBHSYQ010000004">
    <property type="protein sequence ID" value="MFC6998046.1"/>
    <property type="molecule type" value="Genomic_DNA"/>
</dbReference>
<evidence type="ECO:0000313" key="1">
    <source>
        <dbReference type="EMBL" id="MFC6998046.1"/>
    </source>
</evidence>
<dbReference type="RefSeq" id="WP_153042189.1">
    <property type="nucleotide sequence ID" value="NZ_JBHSYQ010000004.1"/>
</dbReference>
<name>A0ABW2DJN5_9BACT</name>
<reference evidence="2" key="1">
    <citation type="journal article" date="2019" name="Int. J. Syst. Evol. Microbiol.">
        <title>The Global Catalogue of Microorganisms (GCM) 10K type strain sequencing project: providing services to taxonomists for standard genome sequencing and annotation.</title>
        <authorList>
            <consortium name="The Broad Institute Genomics Platform"/>
            <consortium name="The Broad Institute Genome Sequencing Center for Infectious Disease"/>
            <person name="Wu L."/>
            <person name="Ma J."/>
        </authorList>
    </citation>
    <scope>NUCLEOTIDE SEQUENCE [LARGE SCALE GENOMIC DNA]</scope>
    <source>
        <strain evidence="2">CGMCC 4.7393</strain>
    </source>
</reference>
<organism evidence="1 2">
    <name type="scientific">Rufibacter roseus</name>
    <dbReference type="NCBI Taxonomy" id="1567108"/>
    <lineage>
        <taxon>Bacteria</taxon>
        <taxon>Pseudomonadati</taxon>
        <taxon>Bacteroidota</taxon>
        <taxon>Cytophagia</taxon>
        <taxon>Cytophagales</taxon>
        <taxon>Hymenobacteraceae</taxon>
        <taxon>Rufibacter</taxon>
    </lineage>
</organism>
<comment type="caution">
    <text evidence="1">The sequence shown here is derived from an EMBL/GenBank/DDBJ whole genome shotgun (WGS) entry which is preliminary data.</text>
</comment>